<dbReference type="InterPro" id="IPR036397">
    <property type="entry name" value="RNaseH_sf"/>
</dbReference>
<dbReference type="Gene3D" id="3.30.420.10">
    <property type="entry name" value="Ribonuclease H-like superfamily/Ribonuclease H"/>
    <property type="match status" value="1"/>
</dbReference>
<dbReference type="AlphaFoldDB" id="A0A059F016"/>
<evidence type="ECO:0000256" key="1">
    <source>
        <dbReference type="SAM" id="MobiDB-lite"/>
    </source>
</evidence>
<protein>
    <recommendedName>
        <fullName evidence="4">Integrase catalytic domain-containing protein</fullName>
    </recommendedName>
</protein>
<organism evidence="2 3">
    <name type="scientific">Anncaliia algerae PRA339</name>
    <dbReference type="NCBI Taxonomy" id="1288291"/>
    <lineage>
        <taxon>Eukaryota</taxon>
        <taxon>Fungi</taxon>
        <taxon>Fungi incertae sedis</taxon>
        <taxon>Microsporidia</taxon>
        <taxon>Tubulinosematoidea</taxon>
        <taxon>Tubulinosematidae</taxon>
        <taxon>Anncaliia</taxon>
    </lineage>
</organism>
<accession>A0A059F016</accession>
<proteinExistence type="predicted"/>
<dbReference type="OrthoDB" id="2195216at2759"/>
<evidence type="ECO:0000313" key="2">
    <source>
        <dbReference type="EMBL" id="KCZ80331.1"/>
    </source>
</evidence>
<dbReference type="EMBL" id="KK365187">
    <property type="protein sequence ID" value="KCZ80331.1"/>
    <property type="molecule type" value="Genomic_DNA"/>
</dbReference>
<dbReference type="VEuPathDB" id="MicrosporidiaDB:H312_02268"/>
<reference evidence="2 3" key="2">
    <citation type="submission" date="2014-03" db="EMBL/GenBank/DDBJ databases">
        <title>The Genome Sequence of Anncaliia algerae insect isolate PRA339.</title>
        <authorList>
            <consortium name="The Broad Institute Genome Sequencing Platform"/>
            <consortium name="The Broad Institute Genome Sequencing Center for Infectious Disease"/>
            <person name="Cuomo C."/>
            <person name="Becnel J."/>
            <person name="Sanscrainte N."/>
            <person name="Walker B."/>
            <person name="Young S.K."/>
            <person name="Zeng Q."/>
            <person name="Gargeya S."/>
            <person name="Fitzgerald M."/>
            <person name="Haas B."/>
            <person name="Abouelleil A."/>
            <person name="Alvarado L."/>
            <person name="Arachchi H.M."/>
            <person name="Berlin A.M."/>
            <person name="Chapman S.B."/>
            <person name="Dewar J."/>
            <person name="Goldberg J."/>
            <person name="Griggs A."/>
            <person name="Gujja S."/>
            <person name="Hansen M."/>
            <person name="Howarth C."/>
            <person name="Imamovic A."/>
            <person name="Larimer J."/>
            <person name="McCowan C."/>
            <person name="Murphy C."/>
            <person name="Neiman D."/>
            <person name="Pearson M."/>
            <person name="Priest M."/>
            <person name="Roberts A."/>
            <person name="Saif S."/>
            <person name="Shea T."/>
            <person name="Sisk P."/>
            <person name="Sykes S."/>
            <person name="Wortman J."/>
            <person name="Nusbaum C."/>
            <person name="Birren B."/>
        </authorList>
    </citation>
    <scope>NUCLEOTIDE SEQUENCE [LARGE SCALE GENOMIC DNA]</scope>
    <source>
        <strain evidence="2 3">PRA339</strain>
    </source>
</reference>
<dbReference type="GO" id="GO:0003676">
    <property type="term" value="F:nucleic acid binding"/>
    <property type="evidence" value="ECO:0007669"/>
    <property type="project" value="InterPro"/>
</dbReference>
<reference evidence="3" key="1">
    <citation type="submission" date="2013-02" db="EMBL/GenBank/DDBJ databases">
        <authorList>
            <consortium name="The Broad Institute Genome Sequencing Platform"/>
            <person name="Cuomo C."/>
            <person name="Becnel J."/>
            <person name="Sanscrainte N."/>
            <person name="Walker B."/>
            <person name="Young S.K."/>
            <person name="Zeng Q."/>
            <person name="Gargeya S."/>
            <person name="Fitzgerald M."/>
            <person name="Haas B."/>
            <person name="Abouelleil A."/>
            <person name="Alvarado L."/>
            <person name="Arachchi H.M."/>
            <person name="Berlin A.M."/>
            <person name="Chapman S.B."/>
            <person name="Dewar J."/>
            <person name="Goldberg J."/>
            <person name="Griggs A."/>
            <person name="Gujja S."/>
            <person name="Hansen M."/>
            <person name="Howarth C."/>
            <person name="Imamovic A."/>
            <person name="Larimer J."/>
            <person name="McCowan C."/>
            <person name="Murphy C."/>
            <person name="Neiman D."/>
            <person name="Pearson M."/>
            <person name="Priest M."/>
            <person name="Roberts A."/>
            <person name="Saif S."/>
            <person name="Shea T."/>
            <person name="Sisk P."/>
            <person name="Sykes S."/>
            <person name="Wortman J."/>
            <person name="Nusbaum C."/>
            <person name="Birren B."/>
        </authorList>
    </citation>
    <scope>NUCLEOTIDE SEQUENCE [LARGE SCALE GENOMIC DNA]</scope>
    <source>
        <strain evidence="3">PRA339</strain>
    </source>
</reference>
<dbReference type="Proteomes" id="UP000030655">
    <property type="component" value="Unassembled WGS sequence"/>
</dbReference>
<evidence type="ECO:0000313" key="3">
    <source>
        <dbReference type="Proteomes" id="UP000030655"/>
    </source>
</evidence>
<keyword evidence="3" id="KW-1185">Reference proteome</keyword>
<name>A0A059F016_9MICR</name>
<feature type="region of interest" description="Disordered" evidence="1">
    <location>
        <begin position="1"/>
        <end position="20"/>
    </location>
</feature>
<evidence type="ECO:0008006" key="4">
    <source>
        <dbReference type="Google" id="ProtNLM"/>
    </source>
</evidence>
<sequence length="49" mass="5620">MCKEKRVKHEKIGVESHGSNGRVERAIGTLREELIKTKEGADEERVTER</sequence>
<gene>
    <name evidence="2" type="ORF">H312_02268</name>
</gene>
<dbReference type="HOGENOM" id="CLU_3142737_0_0_1"/>